<gene>
    <name evidence="2" type="ORF">POL67_47435</name>
</gene>
<organism evidence="2 3">
    <name type="scientific">Polyangium mundeleinium</name>
    <dbReference type="NCBI Taxonomy" id="2995306"/>
    <lineage>
        <taxon>Bacteria</taxon>
        <taxon>Pseudomonadati</taxon>
        <taxon>Myxococcota</taxon>
        <taxon>Polyangia</taxon>
        <taxon>Polyangiales</taxon>
        <taxon>Polyangiaceae</taxon>
        <taxon>Polyangium</taxon>
    </lineage>
</organism>
<evidence type="ECO:0000313" key="3">
    <source>
        <dbReference type="Proteomes" id="UP001221411"/>
    </source>
</evidence>
<dbReference type="EMBL" id="JAQNDO010000001">
    <property type="protein sequence ID" value="MDC0749054.1"/>
    <property type="molecule type" value="Genomic_DNA"/>
</dbReference>
<evidence type="ECO:0000313" key="2">
    <source>
        <dbReference type="EMBL" id="MDC0749054.1"/>
    </source>
</evidence>
<proteinExistence type="predicted"/>
<reference evidence="2 3" key="1">
    <citation type="submission" date="2022-11" db="EMBL/GenBank/DDBJ databases">
        <title>Minimal conservation of predation-associated metabolite biosynthetic gene clusters underscores biosynthetic potential of Myxococcota including descriptions for ten novel species: Archangium lansinium sp. nov., Myxococcus landrumus sp. nov., Nannocystis bai.</title>
        <authorList>
            <person name="Ahearne A."/>
            <person name="Stevens C."/>
            <person name="Dowd S."/>
        </authorList>
    </citation>
    <scope>NUCLEOTIDE SEQUENCE [LARGE SCALE GENOMIC DNA]</scope>
    <source>
        <strain evidence="2 3">RJM3</strain>
    </source>
</reference>
<dbReference type="RefSeq" id="WP_271928461.1">
    <property type="nucleotide sequence ID" value="NZ_JAQNDO010000001.1"/>
</dbReference>
<protein>
    <submittedName>
        <fullName evidence="2">Uncharacterized protein</fullName>
    </submittedName>
</protein>
<sequence>MPVPPTEGSLPASTVRALQACAEKHAGRLGRHAYEIDFQVELTDNQVSKVRPKGPRLDDAGLERCMLDALRTMADAGYTPNPDELISRGGLLPARGLLANVSVISQLIRLAPLIVSASGVTIVVGVAVLVVAAAVSLKDAADEDAEKERCKKVKQGCIEFCADTTLHQGMHEPHFTRCLRACMEKANCP</sequence>
<keyword evidence="1" id="KW-1133">Transmembrane helix</keyword>
<keyword evidence="3" id="KW-1185">Reference proteome</keyword>
<evidence type="ECO:0000256" key="1">
    <source>
        <dbReference type="SAM" id="Phobius"/>
    </source>
</evidence>
<accession>A0ABT5F653</accession>
<feature type="transmembrane region" description="Helical" evidence="1">
    <location>
        <begin position="110"/>
        <end position="137"/>
    </location>
</feature>
<comment type="caution">
    <text evidence="2">The sequence shown here is derived from an EMBL/GenBank/DDBJ whole genome shotgun (WGS) entry which is preliminary data.</text>
</comment>
<keyword evidence="1" id="KW-0472">Membrane</keyword>
<dbReference type="Proteomes" id="UP001221411">
    <property type="component" value="Unassembled WGS sequence"/>
</dbReference>
<keyword evidence="1" id="KW-0812">Transmembrane</keyword>
<name>A0ABT5F653_9BACT</name>